<keyword evidence="1" id="KW-0547">Nucleotide-binding</keyword>
<dbReference type="InterPro" id="IPR006500">
    <property type="entry name" value="Helicase_put_C_phage/plasmid"/>
</dbReference>
<dbReference type="GO" id="GO:0004386">
    <property type="term" value="F:helicase activity"/>
    <property type="evidence" value="ECO:0007669"/>
    <property type="project" value="UniProtKB-KW"/>
</dbReference>
<gene>
    <name evidence="6" type="ORF">FYJ25_04755</name>
</gene>
<name>A0A6N7YFD0_9FIRM</name>
<evidence type="ECO:0000256" key="2">
    <source>
        <dbReference type="ARBA" id="ARBA00022801"/>
    </source>
</evidence>
<dbReference type="PANTHER" id="PTHR35372">
    <property type="entry name" value="ATP BINDING PROTEIN-RELATED"/>
    <property type="match status" value="1"/>
</dbReference>
<dbReference type="Proteomes" id="UP000433359">
    <property type="component" value="Unassembled WGS sequence"/>
</dbReference>
<proteinExistence type="predicted"/>
<sequence length="537" mass="62181">MDNKTVTIPRNMNEIMREVIGDYIKTNPVLPEEEEMEAECLMNLRNEIAMYNCYTSKDNKLRIPVVLSDWGIAQLLLKKYHIVNVCFDGLAESAYSPLAIYIEDGEKAGTYSMDENDLKKIIVRLNNSITQRGINEVLNKIKLDASNVYPCTEPNLIAVNNGIFDFDTKTLLPFTPDKVFLTKSKVNYNPNAKNITIHNPDDGTDWDVESWMNDLSDDKEVVEVLWQILGAIIRQNVPWNKSAWFYSESGNNGKGTLCELMRQLCGEGSYKSIKLEDMGKEFLLEPLVGASAIIVDENDVGTYIDKAANLKAIVTGDVIQINRKFKQPISFRFRGFMVQCLNEMPRVKDKSDSFFRRQLFIPFTKCFTGVERKYIKQDYLKRTEVLEYVLYKVLNMNYYELSTPDVCKDALEEYKEFNDPILQFVNEILPQLQWDLVPFTFLYSLYRAWFDRYIPSGSPQSRNTFIKDLLIALKDNDMWECSDKNAKVASANRMDKPEWLIDEYKLEDWYSQTYKGADRAKKCCPSLKASYRGIVRK</sequence>
<dbReference type="AlphaFoldDB" id="A0A6N7YFD0"/>
<dbReference type="Pfam" id="PF19263">
    <property type="entry name" value="DUF5906"/>
    <property type="match status" value="1"/>
</dbReference>
<dbReference type="InterPro" id="IPR027417">
    <property type="entry name" value="P-loop_NTPase"/>
</dbReference>
<keyword evidence="3" id="KW-0347">Helicase</keyword>
<dbReference type="InterPro" id="IPR014818">
    <property type="entry name" value="Phage/plasmid_primase_P4_C"/>
</dbReference>
<dbReference type="InterPro" id="IPR045455">
    <property type="entry name" value="NrS-1_pol-like_helicase"/>
</dbReference>
<dbReference type="PROSITE" id="PS51206">
    <property type="entry name" value="SF3_HELICASE_1"/>
    <property type="match status" value="1"/>
</dbReference>
<dbReference type="InterPro" id="IPR014015">
    <property type="entry name" value="Helicase_SF3_DNA-vir"/>
</dbReference>
<dbReference type="SUPFAM" id="SSF52540">
    <property type="entry name" value="P-loop containing nucleoside triphosphate hydrolases"/>
    <property type="match status" value="1"/>
</dbReference>
<dbReference type="NCBIfam" id="TIGR01613">
    <property type="entry name" value="primase_Cterm"/>
    <property type="match status" value="1"/>
</dbReference>
<dbReference type="GO" id="GO:0005524">
    <property type="term" value="F:ATP binding"/>
    <property type="evidence" value="ECO:0007669"/>
    <property type="project" value="UniProtKB-KW"/>
</dbReference>
<dbReference type="GO" id="GO:0016787">
    <property type="term" value="F:hydrolase activity"/>
    <property type="evidence" value="ECO:0007669"/>
    <property type="project" value="UniProtKB-KW"/>
</dbReference>
<keyword evidence="2" id="KW-0378">Hydrolase</keyword>
<dbReference type="Pfam" id="PF08706">
    <property type="entry name" value="D5_N"/>
    <property type="match status" value="1"/>
</dbReference>
<evidence type="ECO:0000256" key="1">
    <source>
        <dbReference type="ARBA" id="ARBA00022741"/>
    </source>
</evidence>
<evidence type="ECO:0000313" key="7">
    <source>
        <dbReference type="Proteomes" id="UP000433359"/>
    </source>
</evidence>
<accession>A0A6N7YFD0</accession>
<feature type="domain" description="SF3 helicase" evidence="5">
    <location>
        <begin position="220"/>
        <end position="376"/>
    </location>
</feature>
<evidence type="ECO:0000256" key="3">
    <source>
        <dbReference type="ARBA" id="ARBA00022806"/>
    </source>
</evidence>
<dbReference type="Pfam" id="PF03288">
    <property type="entry name" value="Pox_D5"/>
    <property type="match status" value="1"/>
</dbReference>
<evidence type="ECO:0000256" key="4">
    <source>
        <dbReference type="ARBA" id="ARBA00022840"/>
    </source>
</evidence>
<evidence type="ECO:0000259" key="5">
    <source>
        <dbReference type="PROSITE" id="PS51206"/>
    </source>
</evidence>
<reference evidence="6 7" key="1">
    <citation type="submission" date="2019-08" db="EMBL/GenBank/DDBJ databases">
        <title>In-depth cultivation of the pig gut microbiome towards novel bacterial diversity and tailored functional studies.</title>
        <authorList>
            <person name="Wylensek D."/>
            <person name="Hitch T.C.A."/>
            <person name="Clavel T."/>
        </authorList>
    </citation>
    <scope>NUCLEOTIDE SEQUENCE [LARGE SCALE GENOMIC DNA]</scope>
    <source>
        <strain evidence="6 7">BSM-383-APC-4H</strain>
    </source>
</reference>
<dbReference type="InterPro" id="IPR051620">
    <property type="entry name" value="ORF904-like_C"/>
</dbReference>
<comment type="caution">
    <text evidence="6">The sequence shown here is derived from an EMBL/GenBank/DDBJ whole genome shotgun (WGS) entry which is preliminary data.</text>
</comment>
<dbReference type="EMBL" id="VULP01000006">
    <property type="protein sequence ID" value="MSU81688.1"/>
    <property type="molecule type" value="Genomic_DNA"/>
</dbReference>
<dbReference type="RefSeq" id="WP_154580665.1">
    <property type="nucleotide sequence ID" value="NZ_VULP01000006.1"/>
</dbReference>
<dbReference type="Gene3D" id="3.40.50.300">
    <property type="entry name" value="P-loop containing nucleotide triphosphate hydrolases"/>
    <property type="match status" value="1"/>
</dbReference>
<keyword evidence="4" id="KW-0067">ATP-binding</keyword>
<organism evidence="6 7">
    <name type="scientific">Anaerobutyricum soehngenii</name>
    <dbReference type="NCBI Taxonomy" id="105843"/>
    <lineage>
        <taxon>Bacteria</taxon>
        <taxon>Bacillati</taxon>
        <taxon>Bacillota</taxon>
        <taxon>Clostridia</taxon>
        <taxon>Lachnospirales</taxon>
        <taxon>Lachnospiraceae</taxon>
        <taxon>Anaerobutyricum</taxon>
    </lineage>
</organism>
<evidence type="ECO:0000313" key="6">
    <source>
        <dbReference type="EMBL" id="MSU81688.1"/>
    </source>
</evidence>
<dbReference type="InterPro" id="IPR004968">
    <property type="entry name" value="DNA_primase/NTPase_C"/>
</dbReference>
<protein>
    <recommendedName>
        <fullName evidence="5">SF3 helicase domain-containing protein</fullName>
    </recommendedName>
</protein>
<dbReference type="PANTHER" id="PTHR35372:SF2">
    <property type="entry name" value="SF3 HELICASE DOMAIN-CONTAINING PROTEIN"/>
    <property type="match status" value="1"/>
</dbReference>